<evidence type="ECO:0000313" key="2">
    <source>
        <dbReference type="Proteomes" id="UP000092573"/>
    </source>
</evidence>
<organism evidence="1 2">
    <name type="scientific">Paenibacillus yonginensis</name>
    <dbReference type="NCBI Taxonomy" id="1462996"/>
    <lineage>
        <taxon>Bacteria</taxon>
        <taxon>Bacillati</taxon>
        <taxon>Bacillota</taxon>
        <taxon>Bacilli</taxon>
        <taxon>Bacillales</taxon>
        <taxon>Paenibacillaceae</taxon>
        <taxon>Paenibacillus</taxon>
    </lineage>
</organism>
<dbReference type="AlphaFoldDB" id="A0A1B1N0R6"/>
<dbReference type="STRING" id="1462996.AWM70_10790"/>
<gene>
    <name evidence="1" type="ORF">AWM70_10790</name>
</gene>
<name>A0A1B1N0R6_9BACL</name>
<dbReference type="Proteomes" id="UP000092573">
    <property type="component" value="Chromosome"/>
</dbReference>
<reference evidence="1 2" key="1">
    <citation type="submission" date="2016-01" db="EMBL/GenBank/DDBJ databases">
        <title>Complete Genome Sequence of Paenibacillus yonginensis DCY84, a novel Plant Growth-Promoting Bacteria with Elicitation of Induced Systemic Resistance.</title>
        <authorList>
            <person name="Kim Y.J."/>
            <person name="Yang D.C."/>
            <person name="Sukweenadhi J."/>
        </authorList>
    </citation>
    <scope>NUCLEOTIDE SEQUENCE [LARGE SCALE GENOMIC DNA]</scope>
    <source>
        <strain evidence="1 2">DCY84</strain>
    </source>
</reference>
<evidence type="ECO:0000313" key="1">
    <source>
        <dbReference type="EMBL" id="ANS75030.1"/>
    </source>
</evidence>
<dbReference type="EMBL" id="CP014167">
    <property type="protein sequence ID" value="ANS75030.1"/>
    <property type="molecule type" value="Genomic_DNA"/>
</dbReference>
<proteinExistence type="predicted"/>
<accession>A0A1B1N0R6</accession>
<keyword evidence="2" id="KW-1185">Reference proteome</keyword>
<dbReference type="KEGG" id="pyg:AWM70_10790"/>
<sequence>MSKFLIAENGNLSSLLVYPSSQGLSDKTGTAFLPMYFFPFHNRLNLLKDALMLPCYYQLTPNLNPPV</sequence>
<protein>
    <submittedName>
        <fullName evidence="1">Uncharacterized protein</fullName>
    </submittedName>
</protein>